<evidence type="ECO:0000313" key="2">
    <source>
        <dbReference type="WBParaSite" id="JU765_v2.g13181.t1"/>
    </source>
</evidence>
<organism evidence="1 2">
    <name type="scientific">Panagrolaimus sp. JU765</name>
    <dbReference type="NCBI Taxonomy" id="591449"/>
    <lineage>
        <taxon>Eukaryota</taxon>
        <taxon>Metazoa</taxon>
        <taxon>Ecdysozoa</taxon>
        <taxon>Nematoda</taxon>
        <taxon>Chromadorea</taxon>
        <taxon>Rhabditida</taxon>
        <taxon>Tylenchina</taxon>
        <taxon>Panagrolaimomorpha</taxon>
        <taxon>Panagrolaimoidea</taxon>
        <taxon>Panagrolaimidae</taxon>
        <taxon>Panagrolaimus</taxon>
    </lineage>
</organism>
<dbReference type="Proteomes" id="UP000887576">
    <property type="component" value="Unplaced"/>
</dbReference>
<reference evidence="2" key="1">
    <citation type="submission" date="2022-11" db="UniProtKB">
        <authorList>
            <consortium name="WormBaseParasite"/>
        </authorList>
    </citation>
    <scope>IDENTIFICATION</scope>
</reference>
<dbReference type="WBParaSite" id="JU765_v2.g13181.t1">
    <property type="protein sequence ID" value="JU765_v2.g13181.t1"/>
    <property type="gene ID" value="JU765_v2.g13181"/>
</dbReference>
<evidence type="ECO:0000313" key="1">
    <source>
        <dbReference type="Proteomes" id="UP000887576"/>
    </source>
</evidence>
<accession>A0AC34Q5P8</accession>
<sequence length="311" mass="34647">MLFKAFIVDAFTTVKFAGNQAAVCLIDQELAYDDYQNIAREFNLSETAFPIPIDGSWKTAKKFKLRWLTPTTEVNLCGHATLATAHVLFREVKNENGTLTFSTLSGDLIVVNSGDNLVMNFPQFKTLTLFGSKKLANPKLYQNEPEKDFIDNFIDILIPKIVPQKVCLAEEGKKLMIVLDPRTTREELLSVVPDGNALMKAHDGSVVRGIILTLAPEDAAAQGFTDAEGRSYDYVSRYFAPWAGILEDPATGSSQCALGPFWSKEKNVKTKFYAYQCYPKRGAQFYVSFPNDDRIDIEGSAVTVIRGEIEL</sequence>
<protein>
    <submittedName>
        <fullName evidence="2">Uncharacterized protein</fullName>
    </submittedName>
</protein>
<name>A0AC34Q5P8_9BILA</name>
<proteinExistence type="predicted"/>